<dbReference type="PANTHER" id="PTHR43798:SF31">
    <property type="entry name" value="AB HYDROLASE SUPERFAMILY PROTEIN YCLE"/>
    <property type="match status" value="1"/>
</dbReference>
<dbReference type="Gene3D" id="3.40.50.1820">
    <property type="entry name" value="alpha/beta hydrolase"/>
    <property type="match status" value="1"/>
</dbReference>
<feature type="domain" description="AB hydrolase-1" evidence="2">
    <location>
        <begin position="38"/>
        <end position="270"/>
    </location>
</feature>
<evidence type="ECO:0000259" key="2">
    <source>
        <dbReference type="Pfam" id="PF00561"/>
    </source>
</evidence>
<dbReference type="PANTHER" id="PTHR43798">
    <property type="entry name" value="MONOACYLGLYCEROL LIPASE"/>
    <property type="match status" value="1"/>
</dbReference>
<dbReference type="Proteomes" id="UP001197247">
    <property type="component" value="Unassembled WGS sequence"/>
</dbReference>
<dbReference type="GO" id="GO:0016787">
    <property type="term" value="F:hydrolase activity"/>
    <property type="evidence" value="ECO:0007669"/>
    <property type="project" value="UniProtKB-KW"/>
</dbReference>
<evidence type="ECO:0000313" key="3">
    <source>
        <dbReference type="EMBL" id="MBT0769405.1"/>
    </source>
</evidence>
<evidence type="ECO:0000256" key="1">
    <source>
        <dbReference type="ARBA" id="ARBA00022801"/>
    </source>
</evidence>
<dbReference type="SUPFAM" id="SSF53474">
    <property type="entry name" value="alpha/beta-Hydrolases"/>
    <property type="match status" value="1"/>
</dbReference>
<evidence type="ECO:0000313" key="4">
    <source>
        <dbReference type="Proteomes" id="UP001197247"/>
    </source>
</evidence>
<organism evidence="3 4">
    <name type="scientific">Kineosporia corallincola</name>
    <dbReference type="NCBI Taxonomy" id="2835133"/>
    <lineage>
        <taxon>Bacteria</taxon>
        <taxon>Bacillati</taxon>
        <taxon>Actinomycetota</taxon>
        <taxon>Actinomycetes</taxon>
        <taxon>Kineosporiales</taxon>
        <taxon>Kineosporiaceae</taxon>
        <taxon>Kineosporia</taxon>
    </lineage>
</organism>
<keyword evidence="4" id="KW-1185">Reference proteome</keyword>
<proteinExistence type="predicted"/>
<dbReference type="RefSeq" id="WP_214155707.1">
    <property type="nucleotide sequence ID" value="NZ_JAHBAY010000004.1"/>
</dbReference>
<keyword evidence="1 3" id="KW-0378">Hydrolase</keyword>
<dbReference type="EMBL" id="JAHBAY010000004">
    <property type="protein sequence ID" value="MBT0769405.1"/>
    <property type="molecule type" value="Genomic_DNA"/>
</dbReference>
<dbReference type="InterPro" id="IPR000073">
    <property type="entry name" value="AB_hydrolase_1"/>
</dbReference>
<dbReference type="InterPro" id="IPR050266">
    <property type="entry name" value="AB_hydrolase_sf"/>
</dbReference>
<sequence length="286" mass="31133">MNRYRHDLAAARIRLLTPPAPLAVHDGVEFLEIGRGRPVLVVHGSNGGWDQAVDWAGRRLGPGFRTIAVSRYGYLGSRLPAGASTSGQADHLAGLLDHLGLDRVDVVSLSAGSTTAVRLALRHPERVRRLVLESPVLPAERPLRLPPTAALRLMLHTEVPTWLATLAPRLVSRAGGIPWNRLDTAGRAELREIMLTMLPVTPRRAGMLFDNTVTAPETLRDELPWEQLAAPTLVLTAVDSPLPKPADAQAITARIPQGRLELMPSGGHLLLGNVPRLREVLRDFLI</sequence>
<gene>
    <name evidence="3" type="ORF">KIH74_10775</name>
</gene>
<accession>A0ABS5TED5</accession>
<comment type="caution">
    <text evidence="3">The sequence shown here is derived from an EMBL/GenBank/DDBJ whole genome shotgun (WGS) entry which is preliminary data.</text>
</comment>
<protein>
    <submittedName>
        <fullName evidence="3">Alpha/beta hydrolase</fullName>
    </submittedName>
</protein>
<dbReference type="InterPro" id="IPR029058">
    <property type="entry name" value="AB_hydrolase_fold"/>
</dbReference>
<dbReference type="Pfam" id="PF00561">
    <property type="entry name" value="Abhydrolase_1"/>
    <property type="match status" value="1"/>
</dbReference>
<reference evidence="3 4" key="1">
    <citation type="submission" date="2021-05" db="EMBL/GenBank/DDBJ databases">
        <title>Kineosporia and Streptomyces sp. nov. two new marine actinobacteria isolated from Coral.</title>
        <authorList>
            <person name="Buangrab K."/>
            <person name="Sutthacheep M."/>
            <person name="Yeemin T."/>
            <person name="Harunari E."/>
            <person name="Igarashi Y."/>
            <person name="Kanchanasin P."/>
            <person name="Tanasupawat S."/>
            <person name="Phongsopitanun W."/>
        </authorList>
    </citation>
    <scope>NUCLEOTIDE SEQUENCE [LARGE SCALE GENOMIC DNA]</scope>
    <source>
        <strain evidence="3 4">J2-2</strain>
    </source>
</reference>
<name>A0ABS5TED5_9ACTN</name>